<dbReference type="Proteomes" id="UP000499080">
    <property type="component" value="Unassembled WGS sequence"/>
</dbReference>
<reference evidence="4 5" key="1">
    <citation type="journal article" date="2019" name="Sci. Rep.">
        <title>Orb-weaving spider Araneus ventricosus genome elucidates the spidroin gene catalogue.</title>
        <authorList>
            <person name="Kono N."/>
            <person name="Nakamura H."/>
            <person name="Ohtoshi R."/>
            <person name="Moran D.A.P."/>
            <person name="Shinohara A."/>
            <person name="Yoshida Y."/>
            <person name="Fujiwara M."/>
            <person name="Mori M."/>
            <person name="Tomita M."/>
            <person name="Arakawa K."/>
        </authorList>
    </citation>
    <scope>NUCLEOTIDE SEQUENCE [LARGE SCALE GENOMIC DNA]</scope>
</reference>
<dbReference type="Pfam" id="PF14750">
    <property type="entry name" value="INTS2"/>
    <property type="match status" value="1"/>
</dbReference>
<proteinExistence type="inferred from homology"/>
<evidence type="ECO:0000256" key="1">
    <source>
        <dbReference type="ARBA" id="ARBA00004123"/>
    </source>
</evidence>
<evidence type="ECO:0000256" key="2">
    <source>
        <dbReference type="ARBA" id="ARBA00006705"/>
    </source>
</evidence>
<dbReference type="EMBL" id="BGPR01020921">
    <property type="protein sequence ID" value="GBN85745.1"/>
    <property type="molecule type" value="Genomic_DNA"/>
</dbReference>
<dbReference type="InterPro" id="IPR026236">
    <property type="entry name" value="Int2_metazoa"/>
</dbReference>
<keyword evidence="5" id="KW-1185">Reference proteome</keyword>
<dbReference type="PANTHER" id="PTHR28608">
    <property type="entry name" value="INTEGRATOR COMPLEX SUBUNIT 2"/>
    <property type="match status" value="1"/>
</dbReference>
<dbReference type="OrthoDB" id="70899at2759"/>
<dbReference type="AlphaFoldDB" id="A0A4Y2SER0"/>
<dbReference type="InterPro" id="IPR029321">
    <property type="entry name" value="INTS2"/>
</dbReference>
<feature type="non-terminal residue" evidence="4">
    <location>
        <position position="255"/>
    </location>
</feature>
<accession>A0A4Y2SER0</accession>
<organism evidence="4 5">
    <name type="scientific">Araneus ventricosus</name>
    <name type="common">Orbweaver spider</name>
    <name type="synonym">Epeira ventricosa</name>
    <dbReference type="NCBI Taxonomy" id="182803"/>
    <lineage>
        <taxon>Eukaryota</taxon>
        <taxon>Metazoa</taxon>
        <taxon>Ecdysozoa</taxon>
        <taxon>Arthropoda</taxon>
        <taxon>Chelicerata</taxon>
        <taxon>Arachnida</taxon>
        <taxon>Araneae</taxon>
        <taxon>Araneomorphae</taxon>
        <taxon>Entelegynae</taxon>
        <taxon>Araneoidea</taxon>
        <taxon>Araneidae</taxon>
        <taxon>Araneus</taxon>
    </lineage>
</organism>
<evidence type="ECO:0000256" key="3">
    <source>
        <dbReference type="ARBA" id="ARBA00023242"/>
    </source>
</evidence>
<comment type="similarity">
    <text evidence="2">Belongs to the Integrator subunit 2 family.</text>
</comment>
<sequence length="255" mass="28155">MVSKLHVLPKAFSAIQRVNTEELSHLSEAEIRPLLPCLVRMALCAPLDQTWEWAQKRKVILQLLSGIEVVNSLVALLSIDFHALEVDVRKEQQRCRLGPSAGESALISSSPNGLALEFERSDAARRLRLFLSELLSVMAQIKEGNIDGVQNAELFESIVYLDEIADVLCIAQAELPGLLYIPDIAEALLHIPNGIYLLCRLVANSPDSFQEVCATLITNGDKQDEDSPSGKMRIQALRTLCQMNKAEILSVRGKA</sequence>
<gene>
    <name evidence="4" type="primary">INTS2_2</name>
    <name evidence="4" type="ORF">AVEN_90155_1</name>
</gene>
<evidence type="ECO:0000313" key="4">
    <source>
        <dbReference type="EMBL" id="GBN85745.1"/>
    </source>
</evidence>
<dbReference type="GO" id="GO:0032039">
    <property type="term" value="C:integrator complex"/>
    <property type="evidence" value="ECO:0007669"/>
    <property type="project" value="InterPro"/>
</dbReference>
<dbReference type="GO" id="GO:0034472">
    <property type="term" value="P:snRNA 3'-end processing"/>
    <property type="evidence" value="ECO:0007669"/>
    <property type="project" value="TreeGrafter"/>
</dbReference>
<name>A0A4Y2SER0_ARAVE</name>
<keyword evidence="3" id="KW-0539">Nucleus</keyword>
<evidence type="ECO:0000313" key="5">
    <source>
        <dbReference type="Proteomes" id="UP000499080"/>
    </source>
</evidence>
<comment type="caution">
    <text evidence="4">The sequence shown here is derived from an EMBL/GenBank/DDBJ whole genome shotgun (WGS) entry which is preliminary data.</text>
</comment>
<dbReference type="PRINTS" id="PR02105">
    <property type="entry name" value="INTSUBUNIT2"/>
</dbReference>
<comment type="subcellular location">
    <subcellularLocation>
        <location evidence="1">Nucleus</location>
    </subcellularLocation>
</comment>
<dbReference type="PANTHER" id="PTHR28608:SF1">
    <property type="entry name" value="INTEGRATOR COMPLEX SUBUNIT 2"/>
    <property type="match status" value="1"/>
</dbReference>
<protein>
    <submittedName>
        <fullName evidence="4">Integrator complex subunit 2</fullName>
    </submittedName>
</protein>